<protein>
    <recommendedName>
        <fullName evidence="2">3beta-hydroxysteroid 3-dehydrogenase</fullName>
        <ecNumber evidence="2">1.1.1.270</ecNumber>
    </recommendedName>
</protein>
<dbReference type="Pfam" id="PF00106">
    <property type="entry name" value="adh_short"/>
    <property type="match status" value="1"/>
</dbReference>
<dbReference type="PANTHER" id="PTHR43647:SF2">
    <property type="entry name" value="DEHYDROGENASE"/>
    <property type="match status" value="1"/>
</dbReference>
<organism evidence="4 5">
    <name type="scientific">Apiospora rasikravindrae</name>
    <dbReference type="NCBI Taxonomy" id="990691"/>
    <lineage>
        <taxon>Eukaryota</taxon>
        <taxon>Fungi</taxon>
        <taxon>Dikarya</taxon>
        <taxon>Ascomycota</taxon>
        <taxon>Pezizomycotina</taxon>
        <taxon>Sordariomycetes</taxon>
        <taxon>Xylariomycetidae</taxon>
        <taxon>Amphisphaeriales</taxon>
        <taxon>Apiosporaceae</taxon>
        <taxon>Apiospora</taxon>
    </lineage>
</organism>
<keyword evidence="5" id="KW-1185">Reference proteome</keyword>
<dbReference type="InterPro" id="IPR036291">
    <property type="entry name" value="NAD(P)-bd_dom_sf"/>
</dbReference>
<evidence type="ECO:0000256" key="3">
    <source>
        <dbReference type="SAM" id="MobiDB-lite"/>
    </source>
</evidence>
<proteinExistence type="predicted"/>
<accession>A0ABR1RXP6</accession>
<comment type="pathway">
    <text evidence="1">Steroid biosynthesis; zymosterol biosynthesis; zymosterol from lanosterol: step 5/6.</text>
</comment>
<evidence type="ECO:0000256" key="1">
    <source>
        <dbReference type="ARBA" id="ARBA00023589"/>
    </source>
</evidence>
<sequence length="298" mass="32804">MTSHGGAHGSQKPTTIMEGEYRSQIPKTILATGCSSGVGFEVVKQLLQAPQYEKSYTVIIGCKDVAFATSQYATVVVSNRKHKLVFLHLELSNLGSVHRFAEQAIANMPKDEQVNYLPLDYLFLNAETVQKAGTSTHGSKWCDAQIVNQLAHHYMLLLIRDWMVPAKSCIIFVSSGAFKLGNPEQAERWHRQLAGSCIVVAVSSALVPKGLQMEVDVVKTVEEDMPADPNRIFLTSSGEWLAASEVQNTLDRELQNKWSPGTVEIRHKWNREVGYEGDDTASPKRLGTSDSGTSGVLD</sequence>
<comment type="caution">
    <text evidence="4">The sequence shown here is derived from an EMBL/GenBank/DDBJ whole genome shotgun (WGS) entry which is preliminary data.</text>
</comment>
<feature type="region of interest" description="Disordered" evidence="3">
    <location>
        <begin position="274"/>
        <end position="298"/>
    </location>
</feature>
<evidence type="ECO:0000256" key="2">
    <source>
        <dbReference type="ARBA" id="ARBA00023621"/>
    </source>
</evidence>
<dbReference type="Gene3D" id="3.40.50.720">
    <property type="entry name" value="NAD(P)-binding Rossmann-like Domain"/>
    <property type="match status" value="1"/>
</dbReference>
<dbReference type="EMBL" id="JAQQWK010000012">
    <property type="protein sequence ID" value="KAK8022695.1"/>
    <property type="molecule type" value="Genomic_DNA"/>
</dbReference>
<feature type="compositionally biased region" description="Polar residues" evidence="3">
    <location>
        <begin position="288"/>
        <end position="298"/>
    </location>
</feature>
<dbReference type="InterPro" id="IPR002347">
    <property type="entry name" value="SDR_fam"/>
</dbReference>
<evidence type="ECO:0000313" key="4">
    <source>
        <dbReference type="EMBL" id="KAK8022695.1"/>
    </source>
</evidence>
<evidence type="ECO:0000313" key="5">
    <source>
        <dbReference type="Proteomes" id="UP001444661"/>
    </source>
</evidence>
<dbReference type="InterPro" id="IPR051593">
    <property type="entry name" value="Ergosterol_Biosynth_ERG27"/>
</dbReference>
<dbReference type="PANTHER" id="PTHR43647">
    <property type="entry name" value="DEHYDROGENASE"/>
    <property type="match status" value="1"/>
</dbReference>
<dbReference type="EC" id="1.1.1.270" evidence="2"/>
<dbReference type="SUPFAM" id="SSF51735">
    <property type="entry name" value="NAD(P)-binding Rossmann-fold domains"/>
    <property type="match status" value="1"/>
</dbReference>
<name>A0ABR1RXP6_9PEZI</name>
<gene>
    <name evidence="4" type="ORF">PG993_013462</name>
</gene>
<dbReference type="Proteomes" id="UP001444661">
    <property type="component" value="Unassembled WGS sequence"/>
</dbReference>
<reference evidence="4 5" key="1">
    <citation type="submission" date="2023-01" db="EMBL/GenBank/DDBJ databases">
        <title>Analysis of 21 Apiospora genomes using comparative genomics revels a genus with tremendous synthesis potential of carbohydrate active enzymes and secondary metabolites.</title>
        <authorList>
            <person name="Sorensen T."/>
        </authorList>
    </citation>
    <scope>NUCLEOTIDE SEQUENCE [LARGE SCALE GENOMIC DNA]</scope>
    <source>
        <strain evidence="4 5">CBS 33761</strain>
    </source>
</reference>